<sequence>MHFALPRVQRPDDETFSGTLSCLFLWFSILVFELRLELLLHHFVLIVGTDEDASTRLSSHVNDVLERISIKYNHSEYRKKFIVQVIPPKSVPAALSALQCSVKATVLLNASVDQLEQREYVELHQLFKCSTDAFSADQKMHCVVSNPVGVLCKTDFIKERDFTFEQVEAMICAKQHACSTQGTFTFLPLSPSPRVLEENCGAPAEFSTDIATHMHHYSSRALSDLILGDAIDCYCTLV</sequence>
<accession>A0A7G2CN16</accession>
<name>A0A7G2CN16_9TRYP</name>
<organism evidence="1 2">
    <name type="scientific">Angomonas deanei</name>
    <dbReference type="NCBI Taxonomy" id="59799"/>
    <lineage>
        <taxon>Eukaryota</taxon>
        <taxon>Discoba</taxon>
        <taxon>Euglenozoa</taxon>
        <taxon>Kinetoplastea</taxon>
        <taxon>Metakinetoplastina</taxon>
        <taxon>Trypanosomatida</taxon>
        <taxon>Trypanosomatidae</taxon>
        <taxon>Strigomonadinae</taxon>
        <taxon>Angomonas</taxon>
    </lineage>
</organism>
<dbReference type="VEuPathDB" id="TriTrypDB:ADEAN_000834800"/>
<evidence type="ECO:0000313" key="2">
    <source>
        <dbReference type="Proteomes" id="UP000515908"/>
    </source>
</evidence>
<reference evidence="1 2" key="1">
    <citation type="submission" date="2020-08" db="EMBL/GenBank/DDBJ databases">
        <authorList>
            <person name="Newling K."/>
            <person name="Davey J."/>
            <person name="Forrester S."/>
        </authorList>
    </citation>
    <scope>NUCLEOTIDE SEQUENCE [LARGE SCALE GENOMIC DNA]</scope>
    <source>
        <strain evidence="2">Crithidia deanei Carvalho (ATCC PRA-265)</strain>
    </source>
</reference>
<protein>
    <submittedName>
        <fullName evidence="1">Uncharacterized protein</fullName>
    </submittedName>
</protein>
<dbReference type="Proteomes" id="UP000515908">
    <property type="component" value="Chromosome 18"/>
</dbReference>
<keyword evidence="2" id="KW-1185">Reference proteome</keyword>
<dbReference type="EMBL" id="LR877162">
    <property type="protein sequence ID" value="CAD2220825.1"/>
    <property type="molecule type" value="Genomic_DNA"/>
</dbReference>
<gene>
    <name evidence="1" type="ORF">ADEAN_000834800</name>
</gene>
<evidence type="ECO:0000313" key="1">
    <source>
        <dbReference type="EMBL" id="CAD2220825.1"/>
    </source>
</evidence>
<proteinExistence type="predicted"/>
<dbReference type="AlphaFoldDB" id="A0A7G2CN16"/>